<dbReference type="GO" id="GO:0046872">
    <property type="term" value="F:metal ion binding"/>
    <property type="evidence" value="ECO:0007669"/>
    <property type="project" value="UniProtKB-KW"/>
</dbReference>
<keyword evidence="2" id="KW-0456">Lyase</keyword>
<dbReference type="EMBL" id="ADLD01000011">
    <property type="protein sequence ID" value="EHB92385.1"/>
    <property type="molecule type" value="Genomic_DNA"/>
</dbReference>
<feature type="domain" description="Class II aldolase/adducin N-terminal" evidence="3">
    <location>
        <begin position="13"/>
        <end position="191"/>
    </location>
</feature>
<dbReference type="Proteomes" id="UP000006008">
    <property type="component" value="Unassembled WGS sequence"/>
</dbReference>
<dbReference type="InterPro" id="IPR036409">
    <property type="entry name" value="Aldolase_II/adducin_N_sf"/>
</dbReference>
<dbReference type="STRING" id="742725.HMPREF9450_01250"/>
<comment type="caution">
    <text evidence="4">The sequence shown here is derived from an EMBL/GenBank/DDBJ whole genome shotgun (WGS) entry which is preliminary data.</text>
</comment>
<keyword evidence="5" id="KW-1185">Reference proteome</keyword>
<dbReference type="SMART" id="SM01007">
    <property type="entry name" value="Aldolase_II"/>
    <property type="match status" value="2"/>
</dbReference>
<keyword evidence="1" id="KW-0479">Metal-binding</keyword>
<organism evidence="4 5">
    <name type="scientific">Alistipes indistinctus YIT 12060</name>
    <dbReference type="NCBI Taxonomy" id="742725"/>
    <lineage>
        <taxon>Bacteria</taxon>
        <taxon>Pseudomonadati</taxon>
        <taxon>Bacteroidota</taxon>
        <taxon>Bacteroidia</taxon>
        <taxon>Bacteroidales</taxon>
        <taxon>Rikenellaceae</taxon>
        <taxon>Alistipes</taxon>
    </lineage>
</organism>
<accession>G5H8J0</accession>
<dbReference type="AlphaFoldDB" id="G5H8J0"/>
<evidence type="ECO:0000256" key="2">
    <source>
        <dbReference type="ARBA" id="ARBA00023239"/>
    </source>
</evidence>
<reference evidence="4 5" key="1">
    <citation type="submission" date="2011-08" db="EMBL/GenBank/DDBJ databases">
        <title>The Genome Sequence of Alistipes indistinctus YIT 12060.</title>
        <authorList>
            <consortium name="The Broad Institute Genome Sequencing Platform"/>
            <person name="Earl A."/>
            <person name="Ward D."/>
            <person name="Feldgarden M."/>
            <person name="Gevers D."/>
            <person name="Morotomi M."/>
            <person name="Young S.K."/>
            <person name="Zeng Q."/>
            <person name="Gargeya S."/>
            <person name="Fitzgerald M."/>
            <person name="Haas B."/>
            <person name="Abouelleil A."/>
            <person name="Alvarado L."/>
            <person name="Arachchi H.M."/>
            <person name="Berlin A."/>
            <person name="Brown A."/>
            <person name="Chapman S.B."/>
            <person name="Chen Z."/>
            <person name="Dunbar C."/>
            <person name="Freedman E."/>
            <person name="Gearin G."/>
            <person name="Gellesch M."/>
            <person name="Goldberg J."/>
            <person name="Griggs A."/>
            <person name="Gujja S."/>
            <person name="Heiman D."/>
            <person name="Howarth C."/>
            <person name="Larson L."/>
            <person name="Lui A."/>
            <person name="MacDonald P.J.P."/>
            <person name="Montmayeur A."/>
            <person name="Murphy C."/>
            <person name="Neiman D."/>
            <person name="Pearson M."/>
            <person name="Priest M."/>
            <person name="Roberts A."/>
            <person name="Saif S."/>
            <person name="Shea T."/>
            <person name="Shenoy N."/>
            <person name="Sisk P."/>
            <person name="Stolte C."/>
            <person name="Sykes S."/>
            <person name="Wortman J."/>
            <person name="Nusbaum C."/>
            <person name="Birren B."/>
        </authorList>
    </citation>
    <scope>NUCLEOTIDE SEQUENCE [LARGE SCALE GENOMIC DNA]</scope>
    <source>
        <strain evidence="4 5">YIT 12060</strain>
    </source>
</reference>
<dbReference type="RefSeq" id="WP_009134056.1">
    <property type="nucleotide sequence ID" value="NZ_CP102250.1"/>
</dbReference>
<dbReference type="PATRIC" id="fig|742725.3.peg.1327"/>
<dbReference type="PANTHER" id="PTHR22789:SF0">
    <property type="entry name" value="3-OXO-TETRONATE 4-PHOSPHATE DECARBOXYLASE-RELATED"/>
    <property type="match status" value="1"/>
</dbReference>
<dbReference type="GO" id="GO:0019323">
    <property type="term" value="P:pentose catabolic process"/>
    <property type="evidence" value="ECO:0007669"/>
    <property type="project" value="TreeGrafter"/>
</dbReference>
<dbReference type="GO" id="GO:0016832">
    <property type="term" value="F:aldehyde-lyase activity"/>
    <property type="evidence" value="ECO:0007669"/>
    <property type="project" value="TreeGrafter"/>
</dbReference>
<dbReference type="GO" id="GO:0005829">
    <property type="term" value="C:cytosol"/>
    <property type="evidence" value="ECO:0007669"/>
    <property type="project" value="TreeGrafter"/>
</dbReference>
<dbReference type="eggNOG" id="COG0235">
    <property type="taxonomic scope" value="Bacteria"/>
</dbReference>
<protein>
    <recommendedName>
        <fullName evidence="3">Class II aldolase/adducin N-terminal domain-containing protein</fullName>
    </recommendedName>
</protein>
<sequence length="434" mass="48285">MKQLDTKLMHPAEQIKVIIGRIYRSGMTTTSGGNVSIMDDNGDMWITPSAIDKGSLTERDIICVKADGTIVGPHKPSSEYPFHKAIYQMRPGMRSVIHAHPPALVSFSITHQIPNTNIIPQARRICGKIGFAPYACPGSQELGQKIAAEFRNHPDYKAVIMENHGVVLCGEDLMDAYQRFETLELCARTELNAKVLGNPTYLTDEQIGQHEASLPTDYPHFMGVTYPSDERAIRTDICRIVRRSCDQGLMISTYGTVSVRWRGNDFLITPPGVPRWDIEPENIVQVKNGMVEAGKIPSRSVAMHQAIYQSNPHIDSIILTQSPALMGFCTSGVKFDVRTIPESWIQLQDVPIVPFGLQYEDPMAIPEMTKKHPCLLLANDSVLITGKKLIDTFDHLEVAEFSAKSLIMAAPIGKLKPINDKEIEELRIAFHVGE</sequence>
<dbReference type="Pfam" id="PF00596">
    <property type="entry name" value="Aldolase_II"/>
    <property type="match status" value="2"/>
</dbReference>
<dbReference type="InterPro" id="IPR001303">
    <property type="entry name" value="Aldolase_II/adducin_N"/>
</dbReference>
<dbReference type="SUPFAM" id="SSF53639">
    <property type="entry name" value="AraD/HMP-PK domain-like"/>
    <property type="match status" value="2"/>
</dbReference>
<dbReference type="GeneID" id="92815721"/>
<feature type="domain" description="Class II aldolase/adducin N-terminal" evidence="3">
    <location>
        <begin position="235"/>
        <end position="407"/>
    </location>
</feature>
<gene>
    <name evidence="4" type="ORF">HMPREF9450_01250</name>
</gene>
<evidence type="ECO:0000259" key="3">
    <source>
        <dbReference type="SMART" id="SM01007"/>
    </source>
</evidence>
<proteinExistence type="predicted"/>
<evidence type="ECO:0000313" key="5">
    <source>
        <dbReference type="Proteomes" id="UP000006008"/>
    </source>
</evidence>
<evidence type="ECO:0000256" key="1">
    <source>
        <dbReference type="ARBA" id="ARBA00022723"/>
    </source>
</evidence>
<dbReference type="HOGENOM" id="CLU_640673_0_0_10"/>
<dbReference type="Gene3D" id="3.40.225.10">
    <property type="entry name" value="Class II aldolase/adducin N-terminal domain"/>
    <property type="match status" value="2"/>
</dbReference>
<dbReference type="OrthoDB" id="9784634at2"/>
<dbReference type="InterPro" id="IPR050197">
    <property type="entry name" value="Aldolase_class_II_sugar_metab"/>
</dbReference>
<dbReference type="PANTHER" id="PTHR22789">
    <property type="entry name" value="FUCULOSE PHOSPHATE ALDOLASE"/>
    <property type="match status" value="1"/>
</dbReference>
<evidence type="ECO:0000313" key="4">
    <source>
        <dbReference type="EMBL" id="EHB92385.1"/>
    </source>
</evidence>
<name>G5H8J0_9BACT</name>